<evidence type="ECO:0000313" key="9">
    <source>
        <dbReference type="Proteomes" id="UP001348641"/>
    </source>
</evidence>
<accession>A0ABU7KXR4</accession>
<dbReference type="EMBL" id="JAUUCC010000085">
    <property type="protein sequence ID" value="MEE2053857.1"/>
    <property type="molecule type" value="Genomic_DNA"/>
</dbReference>
<evidence type="ECO:0000256" key="1">
    <source>
        <dbReference type="ARBA" id="ARBA00004651"/>
    </source>
</evidence>
<reference evidence="8 9" key="1">
    <citation type="submission" date="2023-07" db="EMBL/GenBank/DDBJ databases">
        <authorList>
            <person name="Girao M."/>
            <person name="Carvalho M.F."/>
        </authorList>
    </citation>
    <scope>NUCLEOTIDE SEQUENCE [LARGE SCALE GENOMIC DNA]</scope>
    <source>
        <strain evidence="8 9">66/93</strain>
    </source>
</reference>
<dbReference type="PROSITE" id="PS50893">
    <property type="entry name" value="ABC_TRANSPORTER_2"/>
    <property type="match status" value="1"/>
</dbReference>
<dbReference type="SUPFAM" id="SSF52540">
    <property type="entry name" value="P-loop containing nucleoside triphosphate hydrolases"/>
    <property type="match status" value="1"/>
</dbReference>
<dbReference type="InterPro" id="IPR017871">
    <property type="entry name" value="ABC_transporter-like_CS"/>
</dbReference>
<proteinExistence type="predicted"/>
<dbReference type="PANTHER" id="PTHR43394:SF1">
    <property type="entry name" value="ATP-BINDING CASSETTE SUB-FAMILY B MEMBER 10, MITOCHONDRIAL"/>
    <property type="match status" value="1"/>
</dbReference>
<dbReference type="SUPFAM" id="SSF90123">
    <property type="entry name" value="ABC transporter transmembrane region"/>
    <property type="match status" value="1"/>
</dbReference>
<dbReference type="PANTHER" id="PTHR43394">
    <property type="entry name" value="ATP-DEPENDENT PERMEASE MDL1, MITOCHONDRIAL"/>
    <property type="match status" value="1"/>
</dbReference>
<dbReference type="PROSITE" id="PS00211">
    <property type="entry name" value="ABC_TRANSPORTER_1"/>
    <property type="match status" value="1"/>
</dbReference>
<dbReference type="CDD" id="cd07346">
    <property type="entry name" value="ABC_6TM_exporters"/>
    <property type="match status" value="1"/>
</dbReference>
<keyword evidence="8" id="KW-0547">Nucleotide-binding</keyword>
<dbReference type="RefSeq" id="WP_330160770.1">
    <property type="nucleotide sequence ID" value="NZ_BAAAJA010000018.1"/>
</dbReference>
<evidence type="ECO:0000313" key="8">
    <source>
        <dbReference type="EMBL" id="MEE2053857.1"/>
    </source>
</evidence>
<dbReference type="Gene3D" id="3.40.50.300">
    <property type="entry name" value="P-loop containing nucleotide triphosphate hydrolases"/>
    <property type="match status" value="1"/>
</dbReference>
<feature type="transmembrane region" description="Helical" evidence="5">
    <location>
        <begin position="147"/>
        <end position="164"/>
    </location>
</feature>
<evidence type="ECO:0000259" key="6">
    <source>
        <dbReference type="PROSITE" id="PS50893"/>
    </source>
</evidence>
<feature type="domain" description="ABC transporter" evidence="6">
    <location>
        <begin position="322"/>
        <end position="574"/>
    </location>
</feature>
<evidence type="ECO:0000256" key="2">
    <source>
        <dbReference type="ARBA" id="ARBA00022692"/>
    </source>
</evidence>
<dbReference type="PROSITE" id="PS50929">
    <property type="entry name" value="ABC_TM1F"/>
    <property type="match status" value="1"/>
</dbReference>
<feature type="domain" description="ABC transmembrane type-1" evidence="7">
    <location>
        <begin position="43"/>
        <end position="313"/>
    </location>
</feature>
<keyword evidence="8" id="KW-0067">ATP-binding</keyword>
<dbReference type="Proteomes" id="UP001348641">
    <property type="component" value="Unassembled WGS sequence"/>
</dbReference>
<evidence type="ECO:0000256" key="4">
    <source>
        <dbReference type="ARBA" id="ARBA00023136"/>
    </source>
</evidence>
<comment type="caution">
    <text evidence="8">The sequence shown here is derived from an EMBL/GenBank/DDBJ whole genome shotgun (WGS) entry which is preliminary data.</text>
</comment>
<dbReference type="InterPro" id="IPR039421">
    <property type="entry name" value="Type_1_exporter"/>
</dbReference>
<evidence type="ECO:0000259" key="7">
    <source>
        <dbReference type="PROSITE" id="PS50929"/>
    </source>
</evidence>
<dbReference type="InterPro" id="IPR003439">
    <property type="entry name" value="ABC_transporter-like_ATP-bd"/>
</dbReference>
<dbReference type="InterPro" id="IPR036640">
    <property type="entry name" value="ABC1_TM_sf"/>
</dbReference>
<dbReference type="GO" id="GO:0005524">
    <property type="term" value="F:ATP binding"/>
    <property type="evidence" value="ECO:0007669"/>
    <property type="project" value="UniProtKB-KW"/>
</dbReference>
<dbReference type="Pfam" id="PF00664">
    <property type="entry name" value="ABC_membrane"/>
    <property type="match status" value="1"/>
</dbReference>
<keyword evidence="2 5" id="KW-0812">Transmembrane</keyword>
<keyword evidence="3 5" id="KW-1133">Transmembrane helix</keyword>
<organism evidence="8 9">
    <name type="scientific">Nocardiopsis tropica</name>
    <dbReference type="NCBI Taxonomy" id="109330"/>
    <lineage>
        <taxon>Bacteria</taxon>
        <taxon>Bacillati</taxon>
        <taxon>Actinomycetota</taxon>
        <taxon>Actinomycetes</taxon>
        <taxon>Streptosporangiales</taxon>
        <taxon>Nocardiopsidaceae</taxon>
        <taxon>Nocardiopsis</taxon>
    </lineage>
</organism>
<comment type="subcellular location">
    <subcellularLocation>
        <location evidence="1">Cell membrane</location>
        <topology evidence="1">Multi-pass membrane protein</topology>
    </subcellularLocation>
</comment>
<dbReference type="InterPro" id="IPR011527">
    <property type="entry name" value="ABC1_TM_dom"/>
</dbReference>
<feature type="transmembrane region" description="Helical" evidence="5">
    <location>
        <begin position="68"/>
        <end position="90"/>
    </location>
</feature>
<gene>
    <name evidence="8" type="ORF">Q8A49_25485</name>
</gene>
<keyword evidence="4 5" id="KW-0472">Membrane</keyword>
<feature type="transmembrane region" description="Helical" evidence="5">
    <location>
        <begin position="170"/>
        <end position="189"/>
    </location>
</feature>
<feature type="transmembrane region" description="Helical" evidence="5">
    <location>
        <begin position="284"/>
        <end position="305"/>
    </location>
</feature>
<protein>
    <submittedName>
        <fullName evidence="8">ABC transporter ATP-binding protein</fullName>
    </submittedName>
</protein>
<evidence type="ECO:0000256" key="5">
    <source>
        <dbReference type="SAM" id="Phobius"/>
    </source>
</evidence>
<sequence>MRVLPQPPGIPDHRSANRFLLWLARSEWRPLAWAGGVDSAYRLCGVLMSAAVGATLDSGVVEGDPRSLLTWFGVLTGLTLLSTALVPVGVRAMAFNWYTSAYRTVQVVIERSVALGPTLTRRLPSGEVVAVGTDDIDRVGDFYENSALVPASVVTIGAVSALMLSSHVTFGLIVLVAVPAMVVGMVPLLRPFSRRQEHHRTRQAELTTRATDLVAGLRVLRGVGGERTVGDRYREESQRVRAAGVRVGWMDAALQAVRELYPGLLLVGIVWYGARLALAGDITVGQLVAFYGYTGNLAVAVRYLMHASSLFISARVAADHVVRVLSLEHDHPDPEHPADPPAAPCDLHDPVSGVVVAAGRTTGVVCSDAAGATAVAERLGRYREGEGDGADALLVEAATGREVRLRDLPLRDVRRRVLVASNSAHLFSGRLREELSPDGGLSDDRLAAVVRAAYADDVVRQSPAGFDALLTERGREYSGGQQQRLRLARAFGLDPEILVLVEPASAVDAHSEAAIGVRLAAERKGRTTALLTTSPLLLDHTDHVLFVDGGRVVAEGSHRDLLASAPGYADTVLRTVSTSGKP</sequence>
<dbReference type="Gene3D" id="1.20.1560.10">
    <property type="entry name" value="ABC transporter type 1, transmembrane domain"/>
    <property type="match status" value="1"/>
</dbReference>
<dbReference type="InterPro" id="IPR027417">
    <property type="entry name" value="P-loop_NTPase"/>
</dbReference>
<name>A0ABU7KXR4_9ACTN</name>
<feature type="transmembrane region" description="Helical" evidence="5">
    <location>
        <begin position="260"/>
        <end position="278"/>
    </location>
</feature>
<evidence type="ECO:0000256" key="3">
    <source>
        <dbReference type="ARBA" id="ARBA00022989"/>
    </source>
</evidence>